<evidence type="ECO:0000256" key="1">
    <source>
        <dbReference type="SAM" id="MobiDB-lite"/>
    </source>
</evidence>
<accession>A0A6C0K5N3</accession>
<feature type="region of interest" description="Disordered" evidence="1">
    <location>
        <begin position="1"/>
        <end position="21"/>
    </location>
</feature>
<dbReference type="EMBL" id="MN740786">
    <property type="protein sequence ID" value="QHU11558.1"/>
    <property type="molecule type" value="Genomic_DNA"/>
</dbReference>
<dbReference type="AlphaFoldDB" id="A0A6C0K5N3"/>
<sequence length="59" mass="6269">MFCNNPERDDAVNGGAPEPEDVEDVEDTILLLLDLGLGLGLGLRVAFLFSSACDDDSDV</sequence>
<proteinExistence type="predicted"/>
<feature type="compositionally biased region" description="Basic and acidic residues" evidence="1">
    <location>
        <begin position="1"/>
        <end position="11"/>
    </location>
</feature>
<evidence type="ECO:0000313" key="2">
    <source>
        <dbReference type="EMBL" id="QHU11558.1"/>
    </source>
</evidence>
<protein>
    <submittedName>
        <fullName evidence="2">Uncharacterized protein</fullName>
    </submittedName>
</protein>
<reference evidence="2" key="1">
    <citation type="journal article" date="2020" name="Nature">
        <title>Giant virus diversity and host interactions through global metagenomics.</title>
        <authorList>
            <person name="Schulz F."/>
            <person name="Roux S."/>
            <person name="Paez-Espino D."/>
            <person name="Jungbluth S."/>
            <person name="Walsh D.A."/>
            <person name="Denef V.J."/>
            <person name="McMahon K.D."/>
            <person name="Konstantinidis K.T."/>
            <person name="Eloe-Fadrosh E.A."/>
            <person name="Kyrpides N.C."/>
            <person name="Woyke T."/>
        </authorList>
    </citation>
    <scope>NUCLEOTIDE SEQUENCE</scope>
    <source>
        <strain evidence="2">GVMAG-S-1101169-75</strain>
    </source>
</reference>
<organism evidence="2">
    <name type="scientific">viral metagenome</name>
    <dbReference type="NCBI Taxonomy" id="1070528"/>
    <lineage>
        <taxon>unclassified sequences</taxon>
        <taxon>metagenomes</taxon>
        <taxon>organismal metagenomes</taxon>
    </lineage>
</organism>
<name>A0A6C0K5N3_9ZZZZ</name>